<evidence type="ECO:0000256" key="2">
    <source>
        <dbReference type="ARBA" id="ARBA00007677"/>
    </source>
</evidence>
<dbReference type="eggNOG" id="KOG4472">
    <property type="taxonomic scope" value="Eukaryota"/>
</dbReference>
<evidence type="ECO:0000256" key="4">
    <source>
        <dbReference type="ARBA" id="ARBA00022679"/>
    </source>
</evidence>
<keyword evidence="5" id="KW-0735">Signal-anchor</keyword>
<dbReference type="Pfam" id="PF01793">
    <property type="entry name" value="Glyco_transf_15"/>
    <property type="match status" value="1"/>
</dbReference>
<dbReference type="SUPFAM" id="SSF53448">
    <property type="entry name" value="Nucleotide-diphospho-sugar transferases"/>
    <property type="match status" value="1"/>
</dbReference>
<dbReference type="GO" id="GO:0016020">
    <property type="term" value="C:membrane"/>
    <property type="evidence" value="ECO:0007669"/>
    <property type="project" value="UniProtKB-SubCell"/>
</dbReference>
<dbReference type="GO" id="GO:0006493">
    <property type="term" value="P:protein O-linked glycosylation"/>
    <property type="evidence" value="ECO:0007669"/>
    <property type="project" value="TreeGrafter"/>
</dbReference>
<dbReference type="PANTHER" id="PTHR31121:SF6">
    <property type="entry name" value="ALPHA-1,2 MANNOSYLTRANSFERASE KTR1"/>
    <property type="match status" value="1"/>
</dbReference>
<dbReference type="GO" id="GO:0006487">
    <property type="term" value="P:protein N-linked glycosylation"/>
    <property type="evidence" value="ECO:0007669"/>
    <property type="project" value="TreeGrafter"/>
</dbReference>
<reference evidence="7 8" key="1">
    <citation type="journal article" date="2004" name="Nature">
        <title>Genome evolution in yeasts.</title>
        <authorList>
            <consortium name="Genolevures"/>
            <person name="Dujon B."/>
            <person name="Sherman D."/>
            <person name="Fischer G."/>
            <person name="Durrens P."/>
            <person name="Casaregola S."/>
            <person name="Lafontaine I."/>
            <person name="de Montigny J."/>
            <person name="Marck C."/>
            <person name="Neuveglise C."/>
            <person name="Talla E."/>
            <person name="Goffard N."/>
            <person name="Frangeul L."/>
            <person name="Aigle M."/>
            <person name="Anthouard V."/>
            <person name="Babour A."/>
            <person name="Barbe V."/>
            <person name="Barnay S."/>
            <person name="Blanchin S."/>
            <person name="Beckerich J.M."/>
            <person name="Beyne E."/>
            <person name="Bleykasten C."/>
            <person name="Boisrame A."/>
            <person name="Boyer J."/>
            <person name="Cattolico L."/>
            <person name="Confanioleri F."/>
            <person name="de Daruvar A."/>
            <person name="Despons L."/>
            <person name="Fabre E."/>
            <person name="Fairhead C."/>
            <person name="Ferry-Dumazet H."/>
            <person name="Groppi A."/>
            <person name="Hantraye F."/>
            <person name="Hennequin C."/>
            <person name="Jauniaux N."/>
            <person name="Joyet P."/>
            <person name="Kachouri R."/>
            <person name="Kerrest A."/>
            <person name="Koszul R."/>
            <person name="Lemaire M."/>
            <person name="Lesur I."/>
            <person name="Ma L."/>
            <person name="Muller H."/>
            <person name="Nicaud J.M."/>
            <person name="Nikolski M."/>
            <person name="Oztas S."/>
            <person name="Ozier-Kalogeropoulos O."/>
            <person name="Pellenz S."/>
            <person name="Potier S."/>
            <person name="Richard G.F."/>
            <person name="Straub M.L."/>
            <person name="Suleau A."/>
            <person name="Swennene D."/>
            <person name="Tekaia F."/>
            <person name="Wesolowski-Louvel M."/>
            <person name="Westhof E."/>
            <person name="Wirth B."/>
            <person name="Zeniou-Meyer M."/>
            <person name="Zivanovic I."/>
            <person name="Bolotin-Fukuhara M."/>
            <person name="Thierry A."/>
            <person name="Bouchier C."/>
            <person name="Caudron B."/>
            <person name="Scarpelli C."/>
            <person name="Gaillardin C."/>
            <person name="Weissenbach J."/>
            <person name="Wincker P."/>
            <person name="Souciet J.L."/>
        </authorList>
    </citation>
    <scope>NUCLEOTIDE SEQUENCE [LARGE SCALE GENOMIC DNA]</scope>
    <source>
        <strain evidence="8">ATCC 36239 / CBS 767 / BCRC 21394 / JCM 1990 / NBRC 0083 / IGC 2968</strain>
    </source>
</reference>
<dbReference type="VEuPathDB" id="FungiDB:DEHA2F16786g"/>
<protein>
    <submittedName>
        <fullName evidence="7">DEHA2F16786p</fullName>
    </submittedName>
</protein>
<proteinExistence type="inferred from homology"/>
<keyword evidence="3" id="KW-0328">Glycosyltransferase</keyword>
<dbReference type="RefSeq" id="XP_002770839.1">
    <property type="nucleotide sequence ID" value="XM_002770793.1"/>
</dbReference>
<comment type="similarity">
    <text evidence="2">Belongs to the glycosyltransferase 15 family.</text>
</comment>
<gene>
    <name evidence="7" type="ordered locus">DEHA2F16786g</name>
</gene>
<name>B5RUI2_DEBHA</name>
<evidence type="ECO:0000256" key="5">
    <source>
        <dbReference type="ARBA" id="ARBA00022968"/>
    </source>
</evidence>
<dbReference type="GO" id="GO:0000026">
    <property type="term" value="F:alpha-1,2-mannosyltransferase activity"/>
    <property type="evidence" value="ECO:0007669"/>
    <property type="project" value="TreeGrafter"/>
</dbReference>
<feature type="transmembrane region" description="Helical" evidence="6">
    <location>
        <begin position="36"/>
        <end position="56"/>
    </location>
</feature>
<dbReference type="GO" id="GO:0005794">
    <property type="term" value="C:Golgi apparatus"/>
    <property type="evidence" value="ECO:0007669"/>
    <property type="project" value="TreeGrafter"/>
</dbReference>
<dbReference type="GO" id="GO:0000032">
    <property type="term" value="P:cell wall mannoprotein biosynthetic process"/>
    <property type="evidence" value="ECO:0007669"/>
    <property type="project" value="TreeGrafter"/>
</dbReference>
<dbReference type="PANTHER" id="PTHR31121">
    <property type="entry name" value="ALPHA-1,2 MANNOSYLTRANSFERASE KTR1"/>
    <property type="match status" value="1"/>
</dbReference>
<keyword evidence="6" id="KW-1133">Transmembrane helix</keyword>
<dbReference type="OrthoDB" id="439943at2759"/>
<dbReference type="EMBL" id="CR382138">
    <property type="protein sequence ID" value="CAR66360.1"/>
    <property type="molecule type" value="Genomic_DNA"/>
</dbReference>
<evidence type="ECO:0000256" key="6">
    <source>
        <dbReference type="SAM" id="Phobius"/>
    </source>
</evidence>
<evidence type="ECO:0000313" key="8">
    <source>
        <dbReference type="Proteomes" id="UP000000599"/>
    </source>
</evidence>
<keyword evidence="6" id="KW-0472">Membrane</keyword>
<dbReference type="STRING" id="284592.B5RUI2"/>
<dbReference type="OMA" id="WSYPSHI"/>
<evidence type="ECO:0000256" key="3">
    <source>
        <dbReference type="ARBA" id="ARBA00022676"/>
    </source>
</evidence>
<dbReference type="InParanoid" id="B5RUI2"/>
<dbReference type="InterPro" id="IPR029044">
    <property type="entry name" value="Nucleotide-diphossugar_trans"/>
</dbReference>
<dbReference type="AlphaFoldDB" id="B5RUI2"/>
<sequence length="448" mass="53220">MEYTANTYTRARSLVVWIHNMGASDGLFKSGGMNKVVCRFIWLFFVLGVVCANINVQDQLQDQLPDIRIDTFNDMPASVKNVTVGAGEFLWDWDKENNSQELTDFLRREIEGQHDVQTIVVNKNRPEDTYQRENATFLVLCRNEEVFELLESIQSIQDRFNHRYNYDWVFLNDKAFDERFMYIVSQYVVQGKLSFGQIPREHWGYPSWVNQTYASEQRARLVEEDVVYADSESYRHMCRFYSGFFYKHPLVAQYQYYWRIEPGVKFYCDVSYDVFHFMKTHGKKYGFVMSMFEYKKTIPSLWGHFKSFIRRYDHANGQYGELLDFVQNDNVAKTYNLCHFWSNFEIADLSIFNNPDYQAFFDHLDATGGFFYERWGDAPVHSLAVSWFLSKRDLWWFGDIGYYHAPYLQCPQPLQTRLENRCSCDPDEDFSFSFISCTPHILNLLNSR</sequence>
<dbReference type="Gene3D" id="3.90.550.10">
    <property type="entry name" value="Spore Coat Polysaccharide Biosynthesis Protein SpsA, Chain A"/>
    <property type="match status" value="1"/>
</dbReference>
<organism evidence="7 8">
    <name type="scientific">Debaryomyces hansenii (strain ATCC 36239 / CBS 767 / BCRC 21394 / JCM 1990 / NBRC 0083 / IGC 2968)</name>
    <name type="common">Yeast</name>
    <name type="synonym">Torulaspora hansenii</name>
    <dbReference type="NCBI Taxonomy" id="284592"/>
    <lineage>
        <taxon>Eukaryota</taxon>
        <taxon>Fungi</taxon>
        <taxon>Dikarya</taxon>
        <taxon>Ascomycota</taxon>
        <taxon>Saccharomycotina</taxon>
        <taxon>Pichiomycetes</taxon>
        <taxon>Debaryomycetaceae</taxon>
        <taxon>Debaryomyces</taxon>
    </lineage>
</organism>
<dbReference type="Proteomes" id="UP000000599">
    <property type="component" value="Chromosome F"/>
</dbReference>
<keyword evidence="8" id="KW-1185">Reference proteome</keyword>
<dbReference type="FunFam" id="3.90.550.10:FF:000051">
    <property type="entry name" value="Alpha-1,2-mannosyltransferase (Ktr4)"/>
    <property type="match status" value="1"/>
</dbReference>
<comment type="subcellular location">
    <subcellularLocation>
        <location evidence="1">Membrane</location>
        <topology evidence="1">Single-pass type II membrane protein</topology>
    </subcellularLocation>
</comment>
<dbReference type="InterPro" id="IPR002685">
    <property type="entry name" value="Glyco_trans_15"/>
</dbReference>
<dbReference type="GeneID" id="8998993"/>
<accession>B5RUI2</accession>
<dbReference type="HOGENOM" id="CLU_024327_4_2_1"/>
<evidence type="ECO:0000256" key="1">
    <source>
        <dbReference type="ARBA" id="ARBA00004606"/>
    </source>
</evidence>
<keyword evidence="4" id="KW-0808">Transferase</keyword>
<dbReference type="KEGG" id="dha:DEHA2F16786g"/>
<evidence type="ECO:0000313" key="7">
    <source>
        <dbReference type="EMBL" id="CAR66360.1"/>
    </source>
</evidence>
<keyword evidence="6" id="KW-0812">Transmembrane</keyword>